<dbReference type="InterPro" id="IPR036961">
    <property type="entry name" value="Kinesin_motor_dom_sf"/>
</dbReference>
<evidence type="ECO:0000256" key="7">
    <source>
        <dbReference type="RuleBase" id="RU000394"/>
    </source>
</evidence>
<dbReference type="GO" id="GO:0003777">
    <property type="term" value="F:microtubule motor activity"/>
    <property type="evidence" value="ECO:0007669"/>
    <property type="project" value="InterPro"/>
</dbReference>
<proteinExistence type="inferred from homology"/>
<dbReference type="EMBL" id="JBGBPQ010000001">
    <property type="protein sequence ID" value="KAL1530516.1"/>
    <property type="molecule type" value="Genomic_DNA"/>
</dbReference>
<dbReference type="GO" id="GO:0005524">
    <property type="term" value="F:ATP binding"/>
    <property type="evidence" value="ECO:0007669"/>
    <property type="project" value="UniProtKB-UniRule"/>
</dbReference>
<dbReference type="InterPro" id="IPR001752">
    <property type="entry name" value="Kinesin_motor_dom"/>
</dbReference>
<sequence>MAPSQHAEGAGPPSGEEANGPSGFWEAHEMQQQLAQFDGNVASDAPMLVAVRLRPLWIKEVEAGDYSVVSVLESKVIVVVDPWYDADLNPNRSKEKKYAFDMVFNEHIGQENVYEETVKGLVNGVLDGYNASVFAYGATGAGKTHTMLGSLESPGVMVNTLHDLYSRMNVFQEAKFKVTLSYMEIYNERIKDLLMPTSIDLQLNEDPVRGMVVQGITEYGADSADEILELLHRGNLYRTVEPTAANQVSSRSHAVLQVTIEQSEATAHVTGNVRVGKLSMVDLAGSERASKTDNTGQRLKEGANINRSLLALGNCITALADKNRKGHVPFRDSKMTRLLKDSLGGNCRTVMIANISPSHRQFEETINTLKYANRAKNLKTKVARNVHSVSAHIAEYQRIIMELRNEVAELKTQMVEGTPHMRHLEEKTPFAMKQRTLDHVDNLEKGHMLNIKNAFIQASSERRRLLHELTELTNRLQQGDVGSPQVTGQPSNAETHSAIADVRRQLQQNQQVFNDIVATTLARISSTERLQLLQLLVRGQFLEFQNEQLETELQMRRFVAQAAMGQGTLPLELSQTAMATEAWYAEHRPAMDFHAKMVRTEMGGSLRAPSIAQLLDQNLLSPQQAAASQNLGELVRPFQTSPRESTSLPLSDAAARRARYDGAANHGGNGLQQQLSRRASSAEDISERSNGSRGSCFGNSQNSFSRGRRRNSALQGAAPPGALHALRVRQSSDTRHVPLQLQRPQHKSTCHSKGQAGAHAARRLHGHQQGGARHQNNSQMPAINVIGVGSGQSSQLQFLPPPPPPPPMSPAQISSQRAAANVGVRQPQRMQALNAAYGVPTTNRPPSLSGRTPSALPTGHRQRKIGAVGRTGLPPAAPSQARAQQLRFQHLQAQGLGPPPPATQGATTA</sequence>
<dbReference type="FunFam" id="3.40.850.10:FF:000056">
    <property type="entry name" value="Kinesin-like protein"/>
    <property type="match status" value="1"/>
</dbReference>
<dbReference type="GO" id="GO:0007018">
    <property type="term" value="P:microtubule-based movement"/>
    <property type="evidence" value="ECO:0007669"/>
    <property type="project" value="InterPro"/>
</dbReference>
<evidence type="ECO:0000256" key="3">
    <source>
        <dbReference type="ARBA" id="ARBA00022840"/>
    </source>
</evidence>
<dbReference type="AlphaFoldDB" id="A0AB34KBZ4"/>
<feature type="domain" description="Kinesin motor" evidence="9">
    <location>
        <begin position="46"/>
        <end position="378"/>
    </location>
</feature>
<feature type="region of interest" description="Disordered" evidence="8">
    <location>
        <begin position="662"/>
        <end position="777"/>
    </location>
</feature>
<comment type="similarity">
    <text evidence="6 7">Belongs to the TRAFAC class myosin-kinesin ATPase superfamily. Kinesin family.</text>
</comment>
<gene>
    <name evidence="10" type="ORF">AB1Y20_001417</name>
</gene>
<feature type="region of interest" description="Disordered" evidence="8">
    <location>
        <begin position="791"/>
        <end position="812"/>
    </location>
</feature>
<dbReference type="PANTHER" id="PTHR47968:SF13">
    <property type="entry name" value="KINESIN-LIKE PROTEIN KIF19 ISOFORM X1"/>
    <property type="match status" value="1"/>
</dbReference>
<keyword evidence="4" id="KW-0175">Coiled coil</keyword>
<dbReference type="InterPro" id="IPR027640">
    <property type="entry name" value="Kinesin-like_fam"/>
</dbReference>
<dbReference type="PRINTS" id="PR00380">
    <property type="entry name" value="KINESINHEAVY"/>
</dbReference>
<dbReference type="Gene3D" id="3.40.850.10">
    <property type="entry name" value="Kinesin motor domain"/>
    <property type="match status" value="1"/>
</dbReference>
<evidence type="ECO:0000313" key="10">
    <source>
        <dbReference type="EMBL" id="KAL1530516.1"/>
    </source>
</evidence>
<evidence type="ECO:0000256" key="1">
    <source>
        <dbReference type="ARBA" id="ARBA00022701"/>
    </source>
</evidence>
<feature type="compositionally biased region" description="Polar residues" evidence="8">
    <location>
        <begin position="840"/>
        <end position="852"/>
    </location>
</feature>
<dbReference type="Pfam" id="PF00225">
    <property type="entry name" value="Kinesin"/>
    <property type="match status" value="1"/>
</dbReference>
<feature type="region of interest" description="Disordered" evidence="8">
    <location>
        <begin position="1"/>
        <end position="23"/>
    </location>
</feature>
<dbReference type="GO" id="GO:0008017">
    <property type="term" value="F:microtubule binding"/>
    <property type="evidence" value="ECO:0007669"/>
    <property type="project" value="InterPro"/>
</dbReference>
<dbReference type="InterPro" id="IPR019821">
    <property type="entry name" value="Kinesin_motor_CS"/>
</dbReference>
<keyword evidence="1 7" id="KW-0493">Microtubule</keyword>
<evidence type="ECO:0000256" key="4">
    <source>
        <dbReference type="ARBA" id="ARBA00023054"/>
    </source>
</evidence>
<keyword evidence="2 6" id="KW-0547">Nucleotide-binding</keyword>
<evidence type="ECO:0000256" key="5">
    <source>
        <dbReference type="ARBA" id="ARBA00023175"/>
    </source>
</evidence>
<dbReference type="Proteomes" id="UP001515480">
    <property type="component" value="Unassembled WGS sequence"/>
</dbReference>
<feature type="region of interest" description="Disordered" evidence="8">
    <location>
        <begin position="839"/>
        <end position="909"/>
    </location>
</feature>
<dbReference type="InterPro" id="IPR027417">
    <property type="entry name" value="P-loop_NTPase"/>
</dbReference>
<accession>A0AB34KBZ4</accession>
<feature type="compositionally biased region" description="Polar residues" evidence="8">
    <location>
        <begin position="688"/>
        <end position="705"/>
    </location>
</feature>
<reference evidence="10 11" key="1">
    <citation type="journal article" date="2024" name="Science">
        <title>Giant polyketide synthase enzymes in the biosynthesis of giant marine polyether toxins.</title>
        <authorList>
            <person name="Fallon T.R."/>
            <person name="Shende V.V."/>
            <person name="Wierzbicki I.H."/>
            <person name="Pendleton A.L."/>
            <person name="Watervoot N.F."/>
            <person name="Auber R.P."/>
            <person name="Gonzalez D.J."/>
            <person name="Wisecaver J.H."/>
            <person name="Moore B.S."/>
        </authorList>
    </citation>
    <scope>NUCLEOTIDE SEQUENCE [LARGE SCALE GENOMIC DNA]</scope>
    <source>
        <strain evidence="10 11">12B1</strain>
    </source>
</reference>
<feature type="compositionally biased region" description="Pro residues" evidence="8">
    <location>
        <begin position="799"/>
        <end position="809"/>
    </location>
</feature>
<comment type="caution">
    <text evidence="10">The sequence shown here is derived from an EMBL/GenBank/DDBJ whole genome shotgun (WGS) entry which is preliminary data.</text>
</comment>
<dbReference type="GO" id="GO:0005874">
    <property type="term" value="C:microtubule"/>
    <property type="evidence" value="ECO:0007669"/>
    <property type="project" value="UniProtKB-KW"/>
</dbReference>
<protein>
    <recommendedName>
        <fullName evidence="7">Kinesin-like protein</fullName>
    </recommendedName>
</protein>
<name>A0AB34KBZ4_PRYPA</name>
<keyword evidence="11" id="KW-1185">Reference proteome</keyword>
<dbReference type="PANTHER" id="PTHR47968">
    <property type="entry name" value="CENTROMERE PROTEIN E"/>
    <property type="match status" value="1"/>
</dbReference>
<dbReference type="SUPFAM" id="SSF52540">
    <property type="entry name" value="P-loop containing nucleoside triphosphate hydrolases"/>
    <property type="match status" value="1"/>
</dbReference>
<dbReference type="PROSITE" id="PS50067">
    <property type="entry name" value="KINESIN_MOTOR_2"/>
    <property type="match status" value="1"/>
</dbReference>
<organism evidence="10 11">
    <name type="scientific">Prymnesium parvum</name>
    <name type="common">Toxic golden alga</name>
    <dbReference type="NCBI Taxonomy" id="97485"/>
    <lineage>
        <taxon>Eukaryota</taxon>
        <taxon>Haptista</taxon>
        <taxon>Haptophyta</taxon>
        <taxon>Prymnesiophyceae</taxon>
        <taxon>Prymnesiales</taxon>
        <taxon>Prymnesiaceae</taxon>
        <taxon>Prymnesium</taxon>
    </lineage>
</organism>
<evidence type="ECO:0000256" key="8">
    <source>
        <dbReference type="SAM" id="MobiDB-lite"/>
    </source>
</evidence>
<feature type="compositionally biased region" description="Low complexity" evidence="8">
    <location>
        <begin position="878"/>
        <end position="896"/>
    </location>
</feature>
<keyword evidence="3 6" id="KW-0067">ATP-binding</keyword>
<feature type="binding site" evidence="6">
    <location>
        <begin position="137"/>
        <end position="144"/>
    </location>
    <ligand>
        <name>ATP</name>
        <dbReference type="ChEBI" id="CHEBI:30616"/>
    </ligand>
</feature>
<dbReference type="CDD" id="cd01370">
    <property type="entry name" value="KISc_KIP3_like"/>
    <property type="match status" value="1"/>
</dbReference>
<keyword evidence="5 6" id="KW-0505">Motor protein</keyword>
<evidence type="ECO:0000259" key="9">
    <source>
        <dbReference type="PROSITE" id="PS50067"/>
    </source>
</evidence>
<dbReference type="SMART" id="SM00129">
    <property type="entry name" value="KISc"/>
    <property type="match status" value="1"/>
</dbReference>
<evidence type="ECO:0000256" key="6">
    <source>
        <dbReference type="PROSITE-ProRule" id="PRU00283"/>
    </source>
</evidence>
<evidence type="ECO:0000256" key="2">
    <source>
        <dbReference type="ARBA" id="ARBA00022741"/>
    </source>
</evidence>
<dbReference type="PROSITE" id="PS00411">
    <property type="entry name" value="KINESIN_MOTOR_1"/>
    <property type="match status" value="1"/>
</dbReference>
<evidence type="ECO:0000313" key="11">
    <source>
        <dbReference type="Proteomes" id="UP001515480"/>
    </source>
</evidence>